<dbReference type="Pfam" id="PF00092">
    <property type="entry name" value="VWA"/>
    <property type="match status" value="1"/>
</dbReference>
<reference evidence="3" key="2">
    <citation type="submission" date="2020-09" db="EMBL/GenBank/DDBJ databases">
        <authorList>
            <person name="Sun Q."/>
            <person name="Ohkuma M."/>
        </authorList>
    </citation>
    <scope>NUCLEOTIDE SEQUENCE</scope>
    <source>
        <strain evidence="3">JCM 4346</strain>
    </source>
</reference>
<feature type="compositionally biased region" description="Basic residues" evidence="1">
    <location>
        <begin position="235"/>
        <end position="244"/>
    </location>
</feature>
<dbReference type="AlphaFoldDB" id="A0A918CEE8"/>
<comment type="caution">
    <text evidence="3">The sequence shown here is derived from an EMBL/GenBank/DDBJ whole genome shotgun (WGS) entry which is preliminary data.</text>
</comment>
<dbReference type="GO" id="GO:0019284">
    <property type="term" value="P:L-methionine salvage from S-adenosylmethionine"/>
    <property type="evidence" value="ECO:0007669"/>
    <property type="project" value="TreeGrafter"/>
</dbReference>
<sequence>MEFDALKERLTAENAKHIGRRRVNATVVQTFRLDGAYASWTIHVAQVGMTNVVAALGTHGLLAVLDPDVTLLVGIAGSLKDDVLPGDVVVATKVYEIHGAKVTTAGRGARPDAVDTSLALWQTALHAEVRRRTHFKPIASGDVVLDTRTGDIRTRLSNTYEDAAALEMEGFGFCKAAQRHRTEALVIRGISDRADGEKGAADAAGGQKPAAENAAEVAVAVLMEHQPDGTGASRPPRRNPRLSARRSPPPTRRTPPPATGSPWWKGRAKTTWLPLVAAAVALGTVLQSCAGDGPGPRDPEPPTGAPSSSLAVCDQADTRLTIAASVDKSEPLRRAAKAFGNRAADGKCVQVKVEDRNSGEAMRTLVDGWDESDGTKPDVWAPAGSSWLSLAKAAATGKNAEQFPEKAEPIVQSPLTIAMPKPMAEALDWPERRFTWSQLADWAKNADGFWAQHGRPEWGAFKLGKTNPGYSTSGLNATVAAFFATTGTSAELSTAHIDDAGNRAFVKSIEQAAVHYGDTTLTFTSNLRQADRSSPQKAMSYISAVTLEESTVAAYNAGYPCGALNADQACAQTSAPDTPLVSFYPKDGVPFSDHPYIELNGMSAARKAVADDFLRYLHNPEVYAEQFAPYGFRTHEGTVVTGSKVLTERNGVLPDGQFISMPMPRGEVLGHLTEVWPTLRRRANVRIVIDTSESMNGEIPGTGDTKIERLKQAEPKLFGEFTGTDHVGLWKFSDAYALGGKRDYKELVALGPYTEKLPGGTRAELLSSNVRSLEPEGATGLYDTLDAAVQAMRDDYDRRAINAIVLLTDGRNEDSRSLSKEELLRRINDPSKPQIRIFTIAYGSEADEKDKGGRTVLQEIAQAGGGQAYDAKRAETIEQVITSVISNF</sequence>
<evidence type="ECO:0000256" key="1">
    <source>
        <dbReference type="SAM" id="MobiDB-lite"/>
    </source>
</evidence>
<dbReference type="Proteomes" id="UP000658320">
    <property type="component" value="Unassembled WGS sequence"/>
</dbReference>
<evidence type="ECO:0000313" key="4">
    <source>
        <dbReference type="Proteomes" id="UP000658320"/>
    </source>
</evidence>
<dbReference type="GO" id="GO:0009116">
    <property type="term" value="P:nucleoside metabolic process"/>
    <property type="evidence" value="ECO:0007669"/>
    <property type="project" value="InterPro"/>
</dbReference>
<reference evidence="3" key="1">
    <citation type="journal article" date="2014" name="Int. J. Syst. Evol. Microbiol.">
        <title>Complete genome sequence of Corynebacterium casei LMG S-19264T (=DSM 44701T), isolated from a smear-ripened cheese.</title>
        <authorList>
            <consortium name="US DOE Joint Genome Institute (JGI-PGF)"/>
            <person name="Walter F."/>
            <person name="Albersmeier A."/>
            <person name="Kalinowski J."/>
            <person name="Ruckert C."/>
        </authorList>
    </citation>
    <scope>NUCLEOTIDE SEQUENCE</scope>
    <source>
        <strain evidence="3">JCM 4346</strain>
    </source>
</reference>
<dbReference type="InterPro" id="IPR035994">
    <property type="entry name" value="Nucleoside_phosphorylase_sf"/>
</dbReference>
<dbReference type="SMART" id="SM00327">
    <property type="entry name" value="VWA"/>
    <property type="match status" value="1"/>
</dbReference>
<evidence type="ECO:0000259" key="2">
    <source>
        <dbReference type="PROSITE" id="PS50234"/>
    </source>
</evidence>
<dbReference type="Pfam" id="PF01048">
    <property type="entry name" value="PNP_UDP_1"/>
    <property type="match status" value="1"/>
</dbReference>
<dbReference type="Gene3D" id="3.40.50.410">
    <property type="entry name" value="von Willebrand factor, type A domain"/>
    <property type="match status" value="1"/>
</dbReference>
<keyword evidence="4" id="KW-1185">Reference proteome</keyword>
<proteinExistence type="predicted"/>
<dbReference type="InterPro" id="IPR000845">
    <property type="entry name" value="Nucleoside_phosphorylase_d"/>
</dbReference>
<dbReference type="Gene3D" id="3.40.50.1580">
    <property type="entry name" value="Nucleoside phosphorylase domain"/>
    <property type="match status" value="1"/>
</dbReference>
<feature type="region of interest" description="Disordered" evidence="1">
    <location>
        <begin position="225"/>
        <end position="266"/>
    </location>
</feature>
<dbReference type="PROSITE" id="PS50234">
    <property type="entry name" value="VWFA"/>
    <property type="match status" value="1"/>
</dbReference>
<dbReference type="GO" id="GO:0008782">
    <property type="term" value="F:adenosylhomocysteine nucleosidase activity"/>
    <property type="evidence" value="ECO:0007669"/>
    <property type="project" value="TreeGrafter"/>
</dbReference>
<feature type="region of interest" description="Disordered" evidence="1">
    <location>
        <begin position="290"/>
        <end position="310"/>
    </location>
</feature>
<dbReference type="GO" id="GO:0005829">
    <property type="term" value="C:cytosol"/>
    <property type="evidence" value="ECO:0007669"/>
    <property type="project" value="TreeGrafter"/>
</dbReference>
<gene>
    <name evidence="3" type="ORF">GCM10010251_40060</name>
</gene>
<dbReference type="InterPro" id="IPR036465">
    <property type="entry name" value="vWFA_dom_sf"/>
</dbReference>
<dbReference type="SUPFAM" id="SSF53300">
    <property type="entry name" value="vWA-like"/>
    <property type="match status" value="1"/>
</dbReference>
<dbReference type="PANTHER" id="PTHR46832:SF1">
    <property type="entry name" value="5'-METHYLTHIOADENOSINE_S-ADENOSYLHOMOCYSTEINE NUCLEOSIDASE"/>
    <property type="match status" value="1"/>
</dbReference>
<accession>A0A918CEE8</accession>
<dbReference type="PANTHER" id="PTHR46832">
    <property type="entry name" value="5'-METHYLTHIOADENOSINE/S-ADENOSYLHOMOCYSTEINE NUCLEOSIDASE"/>
    <property type="match status" value="1"/>
</dbReference>
<dbReference type="InterPro" id="IPR002035">
    <property type="entry name" value="VWF_A"/>
</dbReference>
<dbReference type="GO" id="GO:0008930">
    <property type="term" value="F:methylthioadenosine nucleosidase activity"/>
    <property type="evidence" value="ECO:0007669"/>
    <property type="project" value="TreeGrafter"/>
</dbReference>
<feature type="compositionally biased region" description="Pro residues" evidence="1">
    <location>
        <begin position="247"/>
        <end position="259"/>
    </location>
</feature>
<dbReference type="Pfam" id="PF13531">
    <property type="entry name" value="SBP_bac_11"/>
    <property type="match status" value="1"/>
</dbReference>
<organism evidence="3 4">
    <name type="scientific">Streptomyces aurantiogriseus</name>
    <dbReference type="NCBI Taxonomy" id="66870"/>
    <lineage>
        <taxon>Bacteria</taxon>
        <taxon>Bacillati</taxon>
        <taxon>Actinomycetota</taxon>
        <taxon>Actinomycetes</taxon>
        <taxon>Kitasatosporales</taxon>
        <taxon>Streptomycetaceae</taxon>
        <taxon>Streptomyces</taxon>
    </lineage>
</organism>
<dbReference type="SUPFAM" id="SSF53167">
    <property type="entry name" value="Purine and uridine phosphorylases"/>
    <property type="match status" value="1"/>
</dbReference>
<dbReference type="EMBL" id="BMSX01000009">
    <property type="protein sequence ID" value="GGR20268.1"/>
    <property type="molecule type" value="Genomic_DNA"/>
</dbReference>
<dbReference type="SUPFAM" id="SSF53850">
    <property type="entry name" value="Periplasmic binding protein-like II"/>
    <property type="match status" value="1"/>
</dbReference>
<evidence type="ECO:0000313" key="3">
    <source>
        <dbReference type="EMBL" id="GGR20268.1"/>
    </source>
</evidence>
<name>A0A918CEE8_9ACTN</name>
<feature type="domain" description="VWFA" evidence="2">
    <location>
        <begin position="684"/>
        <end position="884"/>
    </location>
</feature>
<dbReference type="CDD" id="cd09008">
    <property type="entry name" value="MTAN"/>
    <property type="match status" value="1"/>
</dbReference>
<protein>
    <recommendedName>
        <fullName evidence="2">VWFA domain-containing protein</fullName>
    </recommendedName>
</protein>